<protein>
    <submittedName>
        <fullName evidence="1 2">YHS domain</fullName>
    </submittedName>
</protein>
<dbReference type="EMBL" id="UGOL01000001">
    <property type="protein sequence ID" value="STX79413.1"/>
    <property type="molecule type" value="Genomic_DNA"/>
</dbReference>
<evidence type="ECO:0000313" key="3">
    <source>
        <dbReference type="Proteomes" id="UP000254631"/>
    </source>
</evidence>
<evidence type="ECO:0000313" key="1">
    <source>
        <dbReference type="EMBL" id="MCZ4718892.1"/>
    </source>
</evidence>
<dbReference type="Proteomes" id="UP001071279">
    <property type="component" value="Unassembled WGS sequence"/>
</dbReference>
<dbReference type="OMA" id="DGHCAYG"/>
<sequence>MKQIKGMLLSIISLSFLPFLVFASDASISLVGVQGYDLVSYHQKNGPVRGSGNHTAYHNGVAYLFATDENKKVFQANPEKYLPAYGGYCAFAVSVGRKVVSDPLAWKIVDGILYLNLNKQVQEFWSKDIPGNIKKGNIQWEKIKDIDPQKI</sequence>
<dbReference type="EMBL" id="JAPXIC010000040">
    <property type="protein sequence ID" value="MCZ4718892.1"/>
    <property type="molecule type" value="Genomic_DNA"/>
</dbReference>
<dbReference type="NCBIfam" id="NF041384">
    <property type="entry name" value="YHS_seleno_dom"/>
    <property type="match status" value="1"/>
</dbReference>
<dbReference type="Proteomes" id="UP000254631">
    <property type="component" value="Unassembled WGS sequence"/>
</dbReference>
<proteinExistence type="predicted"/>
<organism evidence="2 3">
    <name type="scientific">Legionella pneumophila</name>
    <dbReference type="NCBI Taxonomy" id="446"/>
    <lineage>
        <taxon>Bacteria</taxon>
        <taxon>Pseudomonadati</taxon>
        <taxon>Pseudomonadota</taxon>
        <taxon>Gammaproteobacteria</taxon>
        <taxon>Legionellales</taxon>
        <taxon>Legionellaceae</taxon>
        <taxon>Legionella</taxon>
    </lineage>
</organism>
<dbReference type="eggNOG" id="COG3350">
    <property type="taxonomic scope" value="Bacteria"/>
</dbReference>
<dbReference type="AlphaFoldDB" id="A0A128UV03"/>
<name>A0A128UV03_LEGPN</name>
<accession>A0A128UV03</accession>
<reference evidence="2 3" key="1">
    <citation type="submission" date="2018-06" db="EMBL/GenBank/DDBJ databases">
        <authorList>
            <consortium name="Pathogen Informatics"/>
            <person name="Doyle S."/>
        </authorList>
    </citation>
    <scope>NUCLEOTIDE SEQUENCE [LARGE SCALE GENOMIC DNA]</scope>
    <source>
        <strain evidence="2 3">NCTC12000</strain>
    </source>
</reference>
<reference evidence="1" key="2">
    <citation type="submission" date="2022-12" db="EMBL/GenBank/DDBJ databases">
        <title>Comparative genomics of Legionella pneumophila isolates from the West Bank and Germany support molecular epidemiology of Legionnaires disease.</title>
        <authorList>
            <person name="Zayed A.R."/>
            <person name="Bitar D.M."/>
            <person name="Steinert M."/>
            <person name="Lueck C."/>
            <person name="Brettar I."/>
            <person name="Hoefle M.G."/>
            <person name="Bunk B."/>
        </authorList>
    </citation>
    <scope>NUCLEOTIDE SEQUENCE</scope>
    <source>
        <strain evidence="1">H23</strain>
    </source>
</reference>
<dbReference type="RefSeq" id="WP_011213587.1">
    <property type="nucleotide sequence ID" value="NZ_BBUJ01000013.1"/>
</dbReference>
<gene>
    <name evidence="2" type="ORF">NCTC12000_01404</name>
    <name evidence="1" type="ORF">O6C86_06645</name>
</gene>
<evidence type="ECO:0000313" key="2">
    <source>
        <dbReference type="EMBL" id="STX79413.1"/>
    </source>
</evidence>